<evidence type="ECO:0000313" key="1">
    <source>
        <dbReference type="EMBL" id="MPC59170.1"/>
    </source>
</evidence>
<proteinExistence type="predicted"/>
<organism evidence="1 2">
    <name type="scientific">Portunus trituberculatus</name>
    <name type="common">Swimming crab</name>
    <name type="synonym">Neptunus trituberculatus</name>
    <dbReference type="NCBI Taxonomy" id="210409"/>
    <lineage>
        <taxon>Eukaryota</taxon>
        <taxon>Metazoa</taxon>
        <taxon>Ecdysozoa</taxon>
        <taxon>Arthropoda</taxon>
        <taxon>Crustacea</taxon>
        <taxon>Multicrustacea</taxon>
        <taxon>Malacostraca</taxon>
        <taxon>Eumalacostraca</taxon>
        <taxon>Eucarida</taxon>
        <taxon>Decapoda</taxon>
        <taxon>Pleocyemata</taxon>
        <taxon>Brachyura</taxon>
        <taxon>Eubrachyura</taxon>
        <taxon>Portunoidea</taxon>
        <taxon>Portunidae</taxon>
        <taxon>Portuninae</taxon>
        <taxon>Portunus</taxon>
    </lineage>
</organism>
<dbReference type="EMBL" id="VSRR010016320">
    <property type="protein sequence ID" value="MPC59170.1"/>
    <property type="molecule type" value="Genomic_DNA"/>
</dbReference>
<protein>
    <submittedName>
        <fullName evidence="1">Uncharacterized protein</fullName>
    </submittedName>
</protein>
<evidence type="ECO:0000313" key="2">
    <source>
        <dbReference type="Proteomes" id="UP000324222"/>
    </source>
</evidence>
<reference evidence="1 2" key="1">
    <citation type="submission" date="2019-05" db="EMBL/GenBank/DDBJ databases">
        <title>Another draft genome of Portunus trituberculatus and its Hox gene families provides insights of decapod evolution.</title>
        <authorList>
            <person name="Jeong J.-H."/>
            <person name="Song I."/>
            <person name="Kim S."/>
            <person name="Choi T."/>
            <person name="Kim D."/>
            <person name="Ryu S."/>
            <person name="Kim W."/>
        </authorList>
    </citation>
    <scope>NUCLEOTIDE SEQUENCE [LARGE SCALE GENOMIC DNA]</scope>
    <source>
        <tissue evidence="1">Muscle</tissue>
    </source>
</reference>
<gene>
    <name evidence="1" type="ORF">E2C01_053185</name>
</gene>
<keyword evidence="2" id="KW-1185">Reference proteome</keyword>
<comment type="caution">
    <text evidence="1">The sequence shown here is derived from an EMBL/GenBank/DDBJ whole genome shotgun (WGS) entry which is preliminary data.</text>
</comment>
<accession>A0A5B7GFR2</accession>
<name>A0A5B7GFR2_PORTR</name>
<sequence length="117" mass="13052">MRQPFFVIRLWCSLEVMRHSTTPQADTTKRGKNFHFSFLAGRKFCVDSWRCQAATSVGASIAWSASLLAFHAQFDAHNHSGSVISLPPVIPSVSFEMQACHSCPISVTRLPFILRNA</sequence>
<dbReference type="Proteomes" id="UP000324222">
    <property type="component" value="Unassembled WGS sequence"/>
</dbReference>
<dbReference type="AlphaFoldDB" id="A0A5B7GFR2"/>